<dbReference type="InterPro" id="IPR013783">
    <property type="entry name" value="Ig-like_fold"/>
</dbReference>
<dbReference type="Pfam" id="PF00097">
    <property type="entry name" value="zf-C3HC4"/>
    <property type="match status" value="1"/>
</dbReference>
<dbReference type="AlphaFoldDB" id="A0A9J7MEF8"/>
<accession>A0A9J7MEF8</accession>
<dbReference type="SMART" id="SM00502">
    <property type="entry name" value="BBC"/>
    <property type="match status" value="1"/>
</dbReference>
<evidence type="ECO:0000256" key="7">
    <source>
        <dbReference type="ARBA" id="ARBA00022833"/>
    </source>
</evidence>
<dbReference type="PROSITE" id="PS50119">
    <property type="entry name" value="ZF_BBOX"/>
    <property type="match status" value="2"/>
</dbReference>
<feature type="domain" description="B box-type" evidence="12">
    <location>
        <begin position="90"/>
        <end position="138"/>
    </location>
</feature>
<dbReference type="EC" id="2.3.2.27" evidence="3"/>
<dbReference type="SMART" id="SM00336">
    <property type="entry name" value="BBOX"/>
    <property type="match status" value="2"/>
</dbReference>
<reference evidence="13" key="1">
    <citation type="journal article" date="2020" name="Nat. Ecol. Evol.">
        <title>Deeply conserved synteny resolves early events in vertebrate evolution.</title>
        <authorList>
            <person name="Simakov O."/>
            <person name="Marletaz F."/>
            <person name="Yue J.X."/>
            <person name="O'Connell B."/>
            <person name="Jenkins J."/>
            <person name="Brandt A."/>
            <person name="Calef R."/>
            <person name="Tung C.H."/>
            <person name="Huang T.K."/>
            <person name="Schmutz J."/>
            <person name="Satoh N."/>
            <person name="Yu J.K."/>
            <person name="Putnam N.H."/>
            <person name="Green R.E."/>
            <person name="Rokhsar D.S."/>
        </authorList>
    </citation>
    <scope>NUCLEOTIDE SEQUENCE [LARGE SCALE GENOMIC DNA]</scope>
    <source>
        <strain evidence="13">S238N-H82</strain>
    </source>
</reference>
<dbReference type="Proteomes" id="UP000001554">
    <property type="component" value="Chromosome 15"/>
</dbReference>
<dbReference type="Pfam" id="PF17170">
    <property type="entry name" value="DUF5128"/>
    <property type="match status" value="1"/>
</dbReference>
<evidence type="ECO:0000313" key="13">
    <source>
        <dbReference type="Proteomes" id="UP000001554"/>
    </source>
</evidence>
<dbReference type="Pfam" id="PF00630">
    <property type="entry name" value="Filamin"/>
    <property type="match status" value="1"/>
</dbReference>
<dbReference type="SUPFAM" id="SSF81296">
    <property type="entry name" value="E set domains"/>
    <property type="match status" value="1"/>
</dbReference>
<keyword evidence="7" id="KW-0862">Zinc</keyword>
<dbReference type="Pfam" id="PF00643">
    <property type="entry name" value="zf-B_box"/>
    <property type="match status" value="1"/>
</dbReference>
<proteinExistence type="inferred from homology"/>
<dbReference type="FunFam" id="2.120.10.30:FF:000151">
    <property type="entry name" value="Uncharacterized protein"/>
    <property type="match status" value="1"/>
</dbReference>
<evidence type="ECO:0000256" key="5">
    <source>
        <dbReference type="ARBA" id="ARBA00022737"/>
    </source>
</evidence>
<dbReference type="OMA" id="IPATRDH"/>
<dbReference type="CDD" id="cd19757">
    <property type="entry name" value="Bbox1"/>
    <property type="match status" value="1"/>
</dbReference>
<dbReference type="InterPro" id="IPR014756">
    <property type="entry name" value="Ig_E-set"/>
</dbReference>
<gene>
    <name evidence="14" type="primary">LOC118432301</name>
</gene>
<evidence type="ECO:0000256" key="2">
    <source>
        <dbReference type="ARBA" id="ARBA00008518"/>
    </source>
</evidence>
<dbReference type="SUPFAM" id="SSF101898">
    <property type="entry name" value="NHL repeat"/>
    <property type="match status" value="1"/>
</dbReference>
<dbReference type="InterPro" id="IPR001258">
    <property type="entry name" value="NHL_repeat"/>
</dbReference>
<dbReference type="Gene3D" id="3.30.160.60">
    <property type="entry name" value="Classic Zinc Finger"/>
    <property type="match status" value="1"/>
</dbReference>
<evidence type="ECO:0000256" key="3">
    <source>
        <dbReference type="ARBA" id="ARBA00012483"/>
    </source>
</evidence>
<dbReference type="InterPro" id="IPR001298">
    <property type="entry name" value="Filamin/ABP280_rpt"/>
</dbReference>
<dbReference type="KEGG" id="bfo:118432301"/>
<evidence type="ECO:0000256" key="1">
    <source>
        <dbReference type="ARBA" id="ARBA00000900"/>
    </source>
</evidence>
<dbReference type="SUPFAM" id="SSF57845">
    <property type="entry name" value="B-box zinc-binding domain"/>
    <property type="match status" value="1"/>
</dbReference>
<dbReference type="Gene3D" id="2.40.10.500">
    <property type="match status" value="1"/>
</dbReference>
<dbReference type="PANTHER" id="PTHR25462:SF229">
    <property type="entry name" value="TRANSCRIPTION INTERMEDIARY FACTOR 1-BETA"/>
    <property type="match status" value="1"/>
</dbReference>
<dbReference type="InterPro" id="IPR001841">
    <property type="entry name" value="Znf_RING"/>
</dbReference>
<evidence type="ECO:0000256" key="4">
    <source>
        <dbReference type="ARBA" id="ARBA00022723"/>
    </source>
</evidence>
<dbReference type="InterPro" id="IPR003649">
    <property type="entry name" value="Bbox_C"/>
</dbReference>
<comment type="catalytic activity">
    <reaction evidence="1">
        <text>S-ubiquitinyl-[E2 ubiquitin-conjugating enzyme]-L-cysteine + [acceptor protein]-L-lysine = [E2 ubiquitin-conjugating enzyme]-L-cysteine + N(6)-ubiquitinyl-[acceptor protein]-L-lysine.</text>
        <dbReference type="EC" id="2.3.2.27"/>
    </reaction>
</comment>
<dbReference type="SMART" id="SM00557">
    <property type="entry name" value="IG_FLMN"/>
    <property type="match status" value="1"/>
</dbReference>
<dbReference type="InterPro" id="IPR013083">
    <property type="entry name" value="Znf_RING/FYVE/PHD"/>
</dbReference>
<protein>
    <recommendedName>
        <fullName evidence="3">RING-type E3 ubiquitin transferase</fullName>
        <ecNumber evidence="3">2.3.2.27</ecNumber>
    </recommendedName>
</protein>
<evidence type="ECO:0000259" key="12">
    <source>
        <dbReference type="PROSITE" id="PS50119"/>
    </source>
</evidence>
<dbReference type="PROSITE" id="PS50089">
    <property type="entry name" value="ZF_RING_2"/>
    <property type="match status" value="1"/>
</dbReference>
<dbReference type="InterPro" id="IPR000315">
    <property type="entry name" value="Znf_B-box"/>
</dbReference>
<keyword evidence="6 8" id="KW-0863">Zinc-finger</keyword>
<keyword evidence="13" id="KW-1185">Reference proteome</keyword>
<dbReference type="PROSITE" id="PS50194">
    <property type="entry name" value="FILAMIN_REPEAT"/>
    <property type="match status" value="1"/>
</dbReference>
<dbReference type="Gene3D" id="4.10.830.40">
    <property type="match status" value="1"/>
</dbReference>
<evidence type="ECO:0000256" key="9">
    <source>
        <dbReference type="PROSITE-ProRule" id="PRU00087"/>
    </source>
</evidence>
<evidence type="ECO:0000256" key="8">
    <source>
        <dbReference type="PROSITE-ProRule" id="PRU00024"/>
    </source>
</evidence>
<dbReference type="SUPFAM" id="SSF57850">
    <property type="entry name" value="RING/U-box"/>
    <property type="match status" value="1"/>
</dbReference>
<dbReference type="OrthoDB" id="252722at2759"/>
<evidence type="ECO:0000259" key="11">
    <source>
        <dbReference type="PROSITE" id="PS50089"/>
    </source>
</evidence>
<organism evidence="13 14">
    <name type="scientific">Branchiostoma floridae</name>
    <name type="common">Florida lancelet</name>
    <name type="synonym">Amphioxus</name>
    <dbReference type="NCBI Taxonomy" id="7739"/>
    <lineage>
        <taxon>Eukaryota</taxon>
        <taxon>Metazoa</taxon>
        <taxon>Chordata</taxon>
        <taxon>Cephalochordata</taxon>
        <taxon>Leptocardii</taxon>
        <taxon>Amphioxiformes</taxon>
        <taxon>Branchiostomatidae</taxon>
        <taxon>Branchiostoma</taxon>
    </lineage>
</organism>
<dbReference type="Gene3D" id="2.60.40.10">
    <property type="entry name" value="Immunoglobulins"/>
    <property type="match status" value="1"/>
</dbReference>
<feature type="repeat" description="Filamin" evidence="9">
    <location>
        <begin position="403"/>
        <end position="459"/>
    </location>
</feature>
<feature type="domain" description="B box-type" evidence="12">
    <location>
        <begin position="151"/>
        <end position="195"/>
    </location>
</feature>
<dbReference type="PROSITE" id="PS51125">
    <property type="entry name" value="NHL"/>
    <property type="match status" value="3"/>
</dbReference>
<feature type="domain" description="RING-type" evidence="11">
    <location>
        <begin position="17"/>
        <end position="57"/>
    </location>
</feature>
<dbReference type="Gene3D" id="3.30.40.10">
    <property type="entry name" value="Zinc/RING finger domain, C3HC4 (zinc finger)"/>
    <property type="match status" value="1"/>
</dbReference>
<dbReference type="GO" id="GO:0008270">
    <property type="term" value="F:zinc ion binding"/>
    <property type="evidence" value="ECO:0007669"/>
    <property type="project" value="UniProtKB-KW"/>
</dbReference>
<dbReference type="GO" id="GO:0061630">
    <property type="term" value="F:ubiquitin protein ligase activity"/>
    <property type="evidence" value="ECO:0000318"/>
    <property type="project" value="GO_Central"/>
</dbReference>
<dbReference type="Pfam" id="PF22586">
    <property type="entry name" value="ANCHR-like_BBOX"/>
    <property type="match status" value="1"/>
</dbReference>
<dbReference type="InterPro" id="IPR018957">
    <property type="entry name" value="Znf_C3HC4_RING-type"/>
</dbReference>
<evidence type="ECO:0000256" key="6">
    <source>
        <dbReference type="ARBA" id="ARBA00022771"/>
    </source>
</evidence>
<dbReference type="FunFam" id="3.30.40.10:FF:000362">
    <property type="entry name" value="E3 ubiquitin-protein ligase TRIM56"/>
    <property type="match status" value="1"/>
</dbReference>
<feature type="repeat" description="NHL" evidence="10">
    <location>
        <begin position="466"/>
        <end position="509"/>
    </location>
</feature>
<dbReference type="PANTHER" id="PTHR25462">
    <property type="entry name" value="BONUS, ISOFORM C-RELATED"/>
    <property type="match status" value="1"/>
</dbReference>
<reference evidence="14" key="2">
    <citation type="submission" date="2025-08" db="UniProtKB">
        <authorList>
            <consortium name="RefSeq"/>
        </authorList>
    </citation>
    <scope>IDENTIFICATION</scope>
    <source>
        <strain evidence="14">S238N-H82</strain>
        <tissue evidence="14">Testes</tissue>
    </source>
</reference>
<dbReference type="InterPro" id="IPR017868">
    <property type="entry name" value="Filamin/ABP280_repeat-like"/>
</dbReference>
<name>A0A9J7MEF8_BRAFL</name>
<dbReference type="InterPro" id="IPR017907">
    <property type="entry name" value="Znf_RING_CS"/>
</dbReference>
<dbReference type="InterPro" id="IPR047153">
    <property type="entry name" value="TRIM45/56/19-like"/>
</dbReference>
<evidence type="ECO:0000256" key="10">
    <source>
        <dbReference type="PROSITE-ProRule" id="PRU00504"/>
    </source>
</evidence>
<keyword evidence="4" id="KW-0479">Metal-binding</keyword>
<dbReference type="Gene3D" id="2.120.10.30">
    <property type="entry name" value="TolB, C-terminal domain"/>
    <property type="match status" value="1"/>
</dbReference>
<evidence type="ECO:0000313" key="14">
    <source>
        <dbReference type="RefSeq" id="XP_035699733.1"/>
    </source>
</evidence>
<feature type="repeat" description="NHL" evidence="10">
    <location>
        <begin position="595"/>
        <end position="637"/>
    </location>
</feature>
<dbReference type="RefSeq" id="XP_035699733.1">
    <property type="nucleotide sequence ID" value="XM_035843840.1"/>
</dbReference>
<dbReference type="GeneID" id="118432301"/>
<dbReference type="SMART" id="SM00184">
    <property type="entry name" value="RING"/>
    <property type="match status" value="1"/>
</dbReference>
<dbReference type="PROSITE" id="PS00518">
    <property type="entry name" value="ZF_RING_1"/>
    <property type="match status" value="1"/>
</dbReference>
<sequence>MASKMSSDDFDDQFLTCPVCMLHFRDPRVLPCLHTFCKGCLEEWATKQQPLECPTCRTQVNLPDQGVDGLRTNFYINNLLDFAAAKKGAEPGVPCQVCEGGRGDAKSWCIDCAVLLCESCTAMHRKIPATRDHELVPQEVMKEKKGVERFQRKRHCQKHKNQELVFYCETCKALVCTACTVIDHRPGKDHNPVEIATVAQKKKETLQELLQEIDPRLKEIQVSIEEVDKKMSKLVPSKDAATKQTKAYFHQLAELLQKREQEILSQIDEQCQVDGKALQTKKEEIEFELAGLTSAQTFCQQAVEHGSDVHILEVGNQVQTRVETLLAKQVDLESNWSEFQFIENTTVTFFDEKAKNLGGLKTAVDVSKCKVVVKPAVQGLQCVSVLTTINKEGRPCVTNSKAVTTNMKYPSGTSLTTQLQMKHGGVWEISYVPKVTGSHKLEVKVYSQQVGGSPFDVTVQSRDIPVLTIGKEGSGVGELKDPTGVAVDKDGNLAVVEQVNKRVQIFDANTGHSLKYFPIEGEYPFDIAVKRNGQFILTSWGENYGARYYSQEGERLNTFKPDCMIHALGVTAMEDGRMVVAGGTQKSCLLLKPDGSLIREIGMGLLQNPCFIAVNESHDLLLVTDNRLHKVFVFDLDGEFKFSFGEEGQGEGQFQGPSGITLDQAGNIIVVNYDDGRVQVFGPDGMYIRTVATVKGGKPYGILLTHDGYIAVACYEGHCIKLYRYN</sequence>
<keyword evidence="5" id="KW-0677">Repeat</keyword>
<dbReference type="FunFam" id="2.60.40.10:FF:002465">
    <property type="entry name" value="Uncharacterized protein"/>
    <property type="match status" value="1"/>
</dbReference>
<dbReference type="InterPro" id="IPR011042">
    <property type="entry name" value="6-blade_b-propeller_TolB-like"/>
</dbReference>
<feature type="repeat" description="NHL" evidence="10">
    <location>
        <begin position="641"/>
        <end position="684"/>
    </location>
</feature>
<comment type="similarity">
    <text evidence="2">Belongs to the TRIM/RBCC family.</text>
</comment>